<proteinExistence type="predicted"/>
<dbReference type="PATRIC" id="fig|161896.4.peg.776"/>
<evidence type="ECO:0000256" key="1">
    <source>
        <dbReference type="SAM" id="SignalP"/>
    </source>
</evidence>
<gene>
    <name evidence="2" type="ORF">UL81_03950</name>
</gene>
<evidence type="ECO:0000313" key="3">
    <source>
        <dbReference type="Proteomes" id="UP000033566"/>
    </source>
</evidence>
<dbReference type="EMBL" id="CP011311">
    <property type="protein sequence ID" value="AKE38765.1"/>
    <property type="molecule type" value="Genomic_DNA"/>
</dbReference>
<name>A0A0F6QW46_9CORY</name>
<reference evidence="2 3" key="1">
    <citation type="journal article" date="2015" name="Genome Announc.">
        <title>Complete Genome Sequence of Corynebacterium camporealensis DSM 44610, Isolated from the Milk of a Manchega Sheep with Subclinical Mastitis.</title>
        <authorList>
            <person name="Ruckert C."/>
            <person name="Albersmeier A."/>
            <person name="Winkler A."/>
            <person name="Tauch A."/>
        </authorList>
    </citation>
    <scope>NUCLEOTIDE SEQUENCE [LARGE SCALE GENOMIC DNA]</scope>
    <source>
        <strain evidence="2 3">DSM 44610</strain>
    </source>
</reference>
<dbReference type="Proteomes" id="UP000033566">
    <property type="component" value="Chromosome"/>
</dbReference>
<protein>
    <recommendedName>
        <fullName evidence="4">SCP domain-containing protein</fullName>
    </recommendedName>
</protein>
<sequence>MRNFGSRTLAAVVAGTVAFSGASVAQAQPSLPPQVEQLSSQAEQMSSQVQKQIEDFRIELPPQAYDLAAKYGIELPEFLKPASSVIAGKLDGATTDHLKQQGHHFDPNAERVAQDWANQAAAGKLTFEGNHAHGQTMLDKGTGTVLRLDKQQAQDRLAWLDRDVNVNEHPRKLNFGVASAVDGNYVYVAEYFFDSENPIQR</sequence>
<keyword evidence="1" id="KW-0732">Signal</keyword>
<organism evidence="2 3">
    <name type="scientific">Corynebacterium camporealensis</name>
    <dbReference type="NCBI Taxonomy" id="161896"/>
    <lineage>
        <taxon>Bacteria</taxon>
        <taxon>Bacillati</taxon>
        <taxon>Actinomycetota</taxon>
        <taxon>Actinomycetes</taxon>
        <taxon>Mycobacteriales</taxon>
        <taxon>Corynebacteriaceae</taxon>
        <taxon>Corynebacterium</taxon>
    </lineage>
</organism>
<feature type="signal peptide" evidence="1">
    <location>
        <begin position="1"/>
        <end position="27"/>
    </location>
</feature>
<keyword evidence="3" id="KW-1185">Reference proteome</keyword>
<feature type="chain" id="PRO_5002509066" description="SCP domain-containing protein" evidence="1">
    <location>
        <begin position="28"/>
        <end position="201"/>
    </location>
</feature>
<evidence type="ECO:0008006" key="4">
    <source>
        <dbReference type="Google" id="ProtNLM"/>
    </source>
</evidence>
<dbReference type="RefSeq" id="WP_046453281.1">
    <property type="nucleotide sequence ID" value="NZ_CP011311.1"/>
</dbReference>
<evidence type="ECO:0000313" key="2">
    <source>
        <dbReference type="EMBL" id="AKE38765.1"/>
    </source>
</evidence>
<dbReference type="OrthoDB" id="4426064at2"/>
<accession>A0A0F6QW46</accession>
<dbReference type="AlphaFoldDB" id="A0A0F6QW46"/>
<dbReference type="KEGG" id="ccj:UL81_03950"/>
<dbReference type="HOGENOM" id="CLU_117101_0_0_11"/>